<dbReference type="Proteomes" id="UP001234297">
    <property type="component" value="Chromosome 1"/>
</dbReference>
<organism evidence="1 2">
    <name type="scientific">Persea americana</name>
    <name type="common">Avocado</name>
    <dbReference type="NCBI Taxonomy" id="3435"/>
    <lineage>
        <taxon>Eukaryota</taxon>
        <taxon>Viridiplantae</taxon>
        <taxon>Streptophyta</taxon>
        <taxon>Embryophyta</taxon>
        <taxon>Tracheophyta</taxon>
        <taxon>Spermatophyta</taxon>
        <taxon>Magnoliopsida</taxon>
        <taxon>Magnoliidae</taxon>
        <taxon>Laurales</taxon>
        <taxon>Lauraceae</taxon>
        <taxon>Persea</taxon>
    </lineage>
</organism>
<evidence type="ECO:0000313" key="2">
    <source>
        <dbReference type="Proteomes" id="UP001234297"/>
    </source>
</evidence>
<proteinExistence type="predicted"/>
<dbReference type="EMBL" id="CM056809">
    <property type="protein sequence ID" value="KAJ8647949.1"/>
    <property type="molecule type" value="Genomic_DNA"/>
</dbReference>
<gene>
    <name evidence="1" type="ORF">MRB53_000972</name>
</gene>
<sequence length="1080" mass="121393">MDLRSWPWKRKSSGKTVTAADSIVASSARFAGNPGDKDDSKNRNYVKISAESYAHLTELECQVKILNENLSSAQSEMITKDNLVKQHAKVAEEAVSGWEKAEAEALALKNQLESVTQLKLAAEDQASHLDGALKECMRQIRSMKEEHDKLHEVTVTKTKQWETIKFDLEQKIVDLEQEILRASNENTTISRSLQERSHMVVEITEEKSRADMEIEFLKSRIQSSEKEISSLKYELRMVSKEFEIRNEEKNMSLRSAEVANKQNLECVKKLTKLEAECQRLRGLVRKKLPGPAALAQMKLEVENLGRDHGETILHRSPRKNSSLLQVPPPECSLDSIQQYQREIEFLTARLLTMEEETKMLKEALSHRNSELQASRNLCAETERKLHCMEAEMQVENKKKSSLKLDVIPTEASVGQNASNPLRLTVMSKDGVEEGTCESWATAKNSELSHFKKEKNADTVNNVDNSNHLELMDDFLEMERLAHLSNESNKVTFVSNDATDRGVENSEHNALVAVVNGRNLQIEHKSGLASSILGSDSDSKRTKLAKLKSRLDIILESRAKETDMSKILEDIKCIVQDIEDVLLQHSANFIFEETRSICSTRSQNPIPEDIGKNMDSANSSIHGSKLLTDDKQPKDSELAKAITQIHDFVVSFREDAKVIQDKCPDNHEFHRRIEEFSVSYNEALCGQISLVDFVLGLSVVLAAASKIGFKMLTAKGNERENSISDCIDKVALLENVVIQHDPPNGRISSDYTHVSRSSSNLEFLQEGSLGPGFELNLASNGCLKEEFERLKLEKDNMALDLIRCNEGFENTKLQLQEMEQLLAELKLQLASTQKSNSLAETQLKCMTESYKSLENRANGLETEMNLLSTKSEMLDNELQEEKCSHQDALAKCKELEEQIQRMERCSICSFSSAADVDIKTKQEREIAAAAEKLVECQETIFLLGRQLKALRSSPADRSSTTCSRRHRLNEDHLDKTPSVLSTQSMGSFQELDEVEMAADASRRRTGGECPLIAYNMPVSPSDTEASSISSSPSRSKRQKQRSMKSTSPSSSISTPEKHRHGFSRFFMRGKNVHSDSGLKGQ</sequence>
<reference evidence="1 2" key="1">
    <citation type="journal article" date="2022" name="Hortic Res">
        <title>A haplotype resolved chromosomal level avocado genome allows analysis of novel avocado genes.</title>
        <authorList>
            <person name="Nath O."/>
            <person name="Fletcher S.J."/>
            <person name="Hayward A."/>
            <person name="Shaw L.M."/>
            <person name="Masouleh A.K."/>
            <person name="Furtado A."/>
            <person name="Henry R.J."/>
            <person name="Mitter N."/>
        </authorList>
    </citation>
    <scope>NUCLEOTIDE SEQUENCE [LARGE SCALE GENOMIC DNA]</scope>
    <source>
        <strain evidence="2">cv. Hass</strain>
    </source>
</reference>
<accession>A0ACC2MQD4</accession>
<protein>
    <submittedName>
        <fullName evidence="1">Uncharacterized protein</fullName>
    </submittedName>
</protein>
<evidence type="ECO:0000313" key="1">
    <source>
        <dbReference type="EMBL" id="KAJ8647949.1"/>
    </source>
</evidence>
<name>A0ACC2MQD4_PERAE</name>
<comment type="caution">
    <text evidence="1">The sequence shown here is derived from an EMBL/GenBank/DDBJ whole genome shotgun (WGS) entry which is preliminary data.</text>
</comment>
<keyword evidence="2" id="KW-1185">Reference proteome</keyword>